<feature type="compositionally biased region" description="Basic and acidic residues" evidence="1">
    <location>
        <begin position="114"/>
        <end position="125"/>
    </location>
</feature>
<evidence type="ECO:0000313" key="3">
    <source>
        <dbReference type="Proteomes" id="UP001152888"/>
    </source>
</evidence>
<dbReference type="AlphaFoldDB" id="A0A9P0LJ56"/>
<evidence type="ECO:0000256" key="1">
    <source>
        <dbReference type="SAM" id="MobiDB-lite"/>
    </source>
</evidence>
<proteinExistence type="predicted"/>
<name>A0A9P0LJ56_ACAOB</name>
<comment type="caution">
    <text evidence="2">The sequence shown here is derived from an EMBL/GenBank/DDBJ whole genome shotgun (WGS) entry which is preliminary data.</text>
</comment>
<keyword evidence="3" id="KW-1185">Reference proteome</keyword>
<accession>A0A9P0LJ56</accession>
<feature type="region of interest" description="Disordered" evidence="1">
    <location>
        <begin position="102"/>
        <end position="125"/>
    </location>
</feature>
<feature type="compositionally biased region" description="Polar residues" evidence="1">
    <location>
        <begin position="102"/>
        <end position="113"/>
    </location>
</feature>
<dbReference type="Proteomes" id="UP001152888">
    <property type="component" value="Unassembled WGS sequence"/>
</dbReference>
<organism evidence="2 3">
    <name type="scientific">Acanthoscelides obtectus</name>
    <name type="common">Bean weevil</name>
    <name type="synonym">Bruchus obtectus</name>
    <dbReference type="NCBI Taxonomy" id="200917"/>
    <lineage>
        <taxon>Eukaryota</taxon>
        <taxon>Metazoa</taxon>
        <taxon>Ecdysozoa</taxon>
        <taxon>Arthropoda</taxon>
        <taxon>Hexapoda</taxon>
        <taxon>Insecta</taxon>
        <taxon>Pterygota</taxon>
        <taxon>Neoptera</taxon>
        <taxon>Endopterygota</taxon>
        <taxon>Coleoptera</taxon>
        <taxon>Polyphaga</taxon>
        <taxon>Cucujiformia</taxon>
        <taxon>Chrysomeloidea</taxon>
        <taxon>Chrysomelidae</taxon>
        <taxon>Bruchinae</taxon>
        <taxon>Bruchini</taxon>
        <taxon>Acanthoscelides</taxon>
    </lineage>
</organism>
<protein>
    <submittedName>
        <fullName evidence="2">Uncharacterized protein</fullName>
    </submittedName>
</protein>
<evidence type="ECO:0000313" key="2">
    <source>
        <dbReference type="EMBL" id="CAH1993323.1"/>
    </source>
</evidence>
<gene>
    <name evidence="2" type="ORF">ACAOBT_LOCUS21441</name>
</gene>
<sequence length="125" mass="14362">MDLPCEGENALPHFRDVAEIVDSSLTASPSKINDQLIDVDNGLLDSLGTEKGEEIHDIDHSPETHFQTYEKLKIQKWISTILSHPVMTPMQTQTMFRMNRQNLLPPSYQISESPKQRSPEKEKWM</sequence>
<dbReference type="EMBL" id="CAKOFQ010007169">
    <property type="protein sequence ID" value="CAH1993323.1"/>
    <property type="molecule type" value="Genomic_DNA"/>
</dbReference>
<reference evidence="2" key="1">
    <citation type="submission" date="2022-03" db="EMBL/GenBank/DDBJ databases">
        <authorList>
            <person name="Sayadi A."/>
        </authorList>
    </citation>
    <scope>NUCLEOTIDE SEQUENCE</scope>
</reference>